<evidence type="ECO:0000256" key="2">
    <source>
        <dbReference type="SAM" id="Phobius"/>
    </source>
</evidence>
<evidence type="ECO:0000313" key="4">
    <source>
        <dbReference type="Proteomes" id="UP001612415"/>
    </source>
</evidence>
<dbReference type="RefSeq" id="WP_398660952.1">
    <property type="nucleotide sequence ID" value="NZ_JBITDC010000021.1"/>
</dbReference>
<evidence type="ECO:0000313" key="3">
    <source>
        <dbReference type="EMBL" id="MFI5680523.1"/>
    </source>
</evidence>
<feature type="transmembrane region" description="Helical" evidence="2">
    <location>
        <begin position="197"/>
        <end position="217"/>
    </location>
</feature>
<feature type="region of interest" description="Disordered" evidence="1">
    <location>
        <begin position="1"/>
        <end position="190"/>
    </location>
</feature>
<feature type="compositionally biased region" description="Low complexity" evidence="1">
    <location>
        <begin position="382"/>
        <end position="392"/>
    </location>
</feature>
<gene>
    <name evidence="3" type="ORF">ACIA8P_38965</name>
</gene>
<feature type="compositionally biased region" description="Basic and acidic residues" evidence="1">
    <location>
        <begin position="143"/>
        <end position="157"/>
    </location>
</feature>
<dbReference type="EMBL" id="JBITDC010000021">
    <property type="protein sequence ID" value="MFI5680523.1"/>
    <property type="molecule type" value="Genomic_DNA"/>
</dbReference>
<sequence>MRVRVKKWREATQPEWPEVASGQGPSGAEGRTQAFPETGGTRMSVHGASGIPSQSARSAAVTGGAERVGGGERGLPDPGRADILASGGESRRRTEAVGRIAAVRDPWEESAAAGSGQDASGASGPPEGDPAHDPHEVTVQLDDVGRLEGSHGVRSPERQSPVGQDEGAVVPGGGQDGSDGPVFVDESGRRSRRFRRMGIAVGLACGVYAVVIVVTLLSGNSNAPWLPVPGQAPDKPADKVDSPPLPAASALPSGTGGIPLVPGRTAGPGGTTAPAPGATAPGATTSPGKPGKAGKPGKPGAPAGPKPSPTGTVTEPGTGPTEPTPTATATVTDPVVTPTPTDPGPPTTPPPTQTTGPVDSPGPGTAPVADGPNDPAPVATESPTTDPAASAPAPAPSTAPVT</sequence>
<proteinExistence type="predicted"/>
<feature type="compositionally biased region" description="Pro residues" evidence="1">
    <location>
        <begin position="340"/>
        <end position="352"/>
    </location>
</feature>
<name>A0ABW7YH90_STRCE</name>
<evidence type="ECO:0000256" key="1">
    <source>
        <dbReference type="SAM" id="MobiDB-lite"/>
    </source>
</evidence>
<feature type="compositionally biased region" description="Low complexity" evidence="1">
    <location>
        <begin position="110"/>
        <end position="124"/>
    </location>
</feature>
<protein>
    <recommendedName>
        <fullName evidence="5">Translation initiation factor IF-2</fullName>
    </recommendedName>
</protein>
<feature type="compositionally biased region" description="Pro residues" evidence="1">
    <location>
        <begin position="393"/>
        <end position="402"/>
    </location>
</feature>
<keyword evidence="2" id="KW-1133">Transmembrane helix</keyword>
<dbReference type="Proteomes" id="UP001612415">
    <property type="component" value="Unassembled WGS sequence"/>
</dbReference>
<evidence type="ECO:0008006" key="5">
    <source>
        <dbReference type="Google" id="ProtNLM"/>
    </source>
</evidence>
<feature type="compositionally biased region" description="Low complexity" evidence="1">
    <location>
        <begin position="309"/>
        <end position="339"/>
    </location>
</feature>
<keyword evidence="2" id="KW-0472">Membrane</keyword>
<accession>A0ABW7YH90</accession>
<keyword evidence="2" id="KW-0812">Transmembrane</keyword>
<keyword evidence="4" id="KW-1185">Reference proteome</keyword>
<comment type="caution">
    <text evidence="3">The sequence shown here is derived from an EMBL/GenBank/DDBJ whole genome shotgun (WGS) entry which is preliminary data.</text>
</comment>
<organism evidence="3 4">
    <name type="scientific">Streptomyces cellulosae</name>
    <dbReference type="NCBI Taxonomy" id="1968"/>
    <lineage>
        <taxon>Bacteria</taxon>
        <taxon>Bacillati</taxon>
        <taxon>Actinomycetota</taxon>
        <taxon>Actinomycetes</taxon>
        <taxon>Kitasatosporales</taxon>
        <taxon>Streptomycetaceae</taxon>
        <taxon>Streptomyces</taxon>
    </lineage>
</organism>
<reference evidence="3 4" key="1">
    <citation type="submission" date="2024-10" db="EMBL/GenBank/DDBJ databases">
        <title>The Natural Products Discovery Center: Release of the First 8490 Sequenced Strains for Exploring Actinobacteria Biosynthetic Diversity.</title>
        <authorList>
            <person name="Kalkreuter E."/>
            <person name="Kautsar S.A."/>
            <person name="Yang D."/>
            <person name="Bader C.D."/>
            <person name="Teijaro C.N."/>
            <person name="Fluegel L."/>
            <person name="Davis C.M."/>
            <person name="Simpson J.R."/>
            <person name="Lauterbach L."/>
            <person name="Steele A.D."/>
            <person name="Gui C."/>
            <person name="Meng S."/>
            <person name="Li G."/>
            <person name="Viehrig K."/>
            <person name="Ye F."/>
            <person name="Su P."/>
            <person name="Kiefer A.F."/>
            <person name="Nichols A."/>
            <person name="Cepeda A.J."/>
            <person name="Yan W."/>
            <person name="Fan B."/>
            <person name="Jiang Y."/>
            <person name="Adhikari A."/>
            <person name="Zheng C.-J."/>
            <person name="Schuster L."/>
            <person name="Cowan T.M."/>
            <person name="Smanski M.J."/>
            <person name="Chevrette M.G."/>
            <person name="De Carvalho L.P.S."/>
            <person name="Shen B."/>
        </authorList>
    </citation>
    <scope>NUCLEOTIDE SEQUENCE [LARGE SCALE GENOMIC DNA]</scope>
    <source>
        <strain evidence="3 4">NPDC051599</strain>
    </source>
</reference>
<feature type="region of interest" description="Disordered" evidence="1">
    <location>
        <begin position="220"/>
        <end position="402"/>
    </location>
</feature>
<feature type="compositionally biased region" description="Low complexity" evidence="1">
    <location>
        <begin position="271"/>
        <end position="290"/>
    </location>
</feature>